<keyword evidence="6" id="KW-0547">Nucleotide-binding</keyword>
<feature type="binding site" evidence="14">
    <location>
        <position position="302"/>
    </location>
    <ligand>
        <name>L-serine</name>
        <dbReference type="ChEBI" id="CHEBI:33384"/>
    </ligand>
</feature>
<evidence type="ECO:0000256" key="6">
    <source>
        <dbReference type="ARBA" id="ARBA00022741"/>
    </source>
</evidence>
<dbReference type="FunFam" id="3.30.930.10:FF:000027">
    <property type="entry name" value="Serine--tRNA ligase, cytoplasmic"/>
    <property type="match status" value="1"/>
</dbReference>
<dbReference type="GO" id="GO:0004828">
    <property type="term" value="F:serine-tRNA ligase activity"/>
    <property type="evidence" value="ECO:0007669"/>
    <property type="project" value="UniProtKB-EC"/>
</dbReference>
<dbReference type="InterPro" id="IPR045864">
    <property type="entry name" value="aa-tRNA-synth_II/BPL/LPL"/>
</dbReference>
<keyword evidence="4" id="KW-0963">Cytoplasm</keyword>
<feature type="region of interest" description="Disordered" evidence="16">
    <location>
        <begin position="493"/>
        <end position="530"/>
    </location>
</feature>
<evidence type="ECO:0000313" key="18">
    <source>
        <dbReference type="Ensembl" id="ENSATEP00000069698.1"/>
    </source>
</evidence>
<evidence type="ECO:0000256" key="5">
    <source>
        <dbReference type="ARBA" id="ARBA00022598"/>
    </source>
</evidence>
<evidence type="ECO:0000256" key="9">
    <source>
        <dbReference type="ARBA" id="ARBA00023146"/>
    </source>
</evidence>
<dbReference type="CDD" id="cd00770">
    <property type="entry name" value="SerRS_core"/>
    <property type="match status" value="1"/>
</dbReference>
<dbReference type="GO" id="GO:1903671">
    <property type="term" value="P:negative regulation of sprouting angiogenesis"/>
    <property type="evidence" value="ECO:0007669"/>
    <property type="project" value="Ensembl"/>
</dbReference>
<dbReference type="GO" id="GO:0005634">
    <property type="term" value="C:nucleus"/>
    <property type="evidence" value="ECO:0007669"/>
    <property type="project" value="Ensembl"/>
</dbReference>
<evidence type="ECO:0000256" key="3">
    <source>
        <dbReference type="ARBA" id="ARBA00012840"/>
    </source>
</evidence>
<dbReference type="PRINTS" id="PR00981">
    <property type="entry name" value="TRNASYNTHSER"/>
</dbReference>
<dbReference type="SUPFAM" id="SSF55681">
    <property type="entry name" value="Class II aaRS and biotin synthetases"/>
    <property type="match status" value="1"/>
</dbReference>
<evidence type="ECO:0000259" key="17">
    <source>
        <dbReference type="PROSITE" id="PS50862"/>
    </source>
</evidence>
<dbReference type="InterPro" id="IPR042103">
    <property type="entry name" value="SerRS_1_N_sf"/>
</dbReference>
<dbReference type="GO" id="GO:0061300">
    <property type="term" value="P:cerebellum vasculature development"/>
    <property type="evidence" value="ECO:0007669"/>
    <property type="project" value="Ensembl"/>
</dbReference>
<evidence type="ECO:0000256" key="10">
    <source>
        <dbReference type="ARBA" id="ARBA00031113"/>
    </source>
</evidence>
<dbReference type="GO" id="GO:0005737">
    <property type="term" value="C:cytoplasm"/>
    <property type="evidence" value="ECO:0007669"/>
    <property type="project" value="UniProtKB-SubCell"/>
</dbReference>
<reference evidence="18" key="1">
    <citation type="submission" date="2021-04" db="EMBL/GenBank/DDBJ databases">
        <authorList>
            <consortium name="Wellcome Sanger Institute Data Sharing"/>
        </authorList>
    </citation>
    <scope>NUCLEOTIDE SEQUENCE [LARGE SCALE GENOMIC DNA]</scope>
</reference>
<comment type="catalytic activity">
    <reaction evidence="11">
        <text>tRNA(Sec) + L-serine + ATP = L-seryl-tRNA(Sec) + AMP + diphosphate + H(+)</text>
        <dbReference type="Rhea" id="RHEA:42580"/>
        <dbReference type="Rhea" id="RHEA-COMP:9742"/>
        <dbReference type="Rhea" id="RHEA-COMP:10128"/>
        <dbReference type="ChEBI" id="CHEBI:15378"/>
        <dbReference type="ChEBI" id="CHEBI:30616"/>
        <dbReference type="ChEBI" id="CHEBI:33019"/>
        <dbReference type="ChEBI" id="CHEBI:33384"/>
        <dbReference type="ChEBI" id="CHEBI:78442"/>
        <dbReference type="ChEBI" id="CHEBI:78533"/>
        <dbReference type="ChEBI" id="CHEBI:456215"/>
        <dbReference type="EC" id="6.1.1.11"/>
    </reaction>
</comment>
<comment type="catalytic activity">
    <reaction evidence="12">
        <text>tRNA(Ser) + L-serine + ATP = L-seryl-tRNA(Ser) + AMP + diphosphate + H(+)</text>
        <dbReference type="Rhea" id="RHEA:12292"/>
        <dbReference type="Rhea" id="RHEA-COMP:9669"/>
        <dbReference type="Rhea" id="RHEA-COMP:9703"/>
        <dbReference type="ChEBI" id="CHEBI:15378"/>
        <dbReference type="ChEBI" id="CHEBI:30616"/>
        <dbReference type="ChEBI" id="CHEBI:33019"/>
        <dbReference type="ChEBI" id="CHEBI:33384"/>
        <dbReference type="ChEBI" id="CHEBI:78442"/>
        <dbReference type="ChEBI" id="CHEBI:78533"/>
        <dbReference type="ChEBI" id="CHEBI:456215"/>
        <dbReference type="EC" id="6.1.1.11"/>
    </reaction>
</comment>
<dbReference type="InterPro" id="IPR006195">
    <property type="entry name" value="aa-tRNA-synth_II"/>
</dbReference>
<dbReference type="EC" id="6.1.1.11" evidence="3"/>
<dbReference type="NCBIfam" id="TIGR00414">
    <property type="entry name" value="serS"/>
    <property type="match status" value="1"/>
</dbReference>
<evidence type="ECO:0000256" key="12">
    <source>
        <dbReference type="ARBA" id="ARBA00048823"/>
    </source>
</evidence>
<accession>A0A7N6BVT2</accession>
<keyword evidence="8" id="KW-0648">Protein biosynthesis</keyword>
<dbReference type="PIRSF" id="PIRSF001529">
    <property type="entry name" value="Ser-tRNA-synth_IIa"/>
    <property type="match status" value="1"/>
</dbReference>
<keyword evidence="5" id="KW-0436">Ligase</keyword>
<dbReference type="FunFam" id="1.10.287.40:FF:000002">
    <property type="entry name" value="Serine--tRNA ligase, cytoplasmic"/>
    <property type="match status" value="1"/>
</dbReference>
<feature type="compositionally biased region" description="Basic and acidic residues" evidence="16">
    <location>
        <begin position="494"/>
        <end position="506"/>
    </location>
</feature>
<evidence type="ECO:0000256" key="1">
    <source>
        <dbReference type="ARBA" id="ARBA00004496"/>
    </source>
</evidence>
<evidence type="ECO:0000256" key="14">
    <source>
        <dbReference type="PIRSR" id="PIRSR001529-1"/>
    </source>
</evidence>
<reference evidence="18" key="2">
    <citation type="submission" date="2025-08" db="UniProtKB">
        <authorList>
            <consortium name="Ensembl"/>
        </authorList>
    </citation>
    <scope>IDENTIFICATION</scope>
</reference>
<dbReference type="Gene3D" id="1.10.287.40">
    <property type="entry name" value="Serine-tRNA synthetase, tRNA binding domain"/>
    <property type="match status" value="1"/>
</dbReference>
<dbReference type="GeneTree" id="ENSGT00940000153792"/>
<keyword evidence="19" id="KW-1185">Reference proteome</keyword>
<dbReference type="PANTHER" id="PTHR11778">
    <property type="entry name" value="SERYL-TRNA SYNTHETASE"/>
    <property type="match status" value="1"/>
</dbReference>
<feature type="binding site" evidence="14">
    <location>
        <position position="325"/>
    </location>
    <ligand>
        <name>L-serine</name>
        <dbReference type="ChEBI" id="CHEBI:33384"/>
    </ligand>
</feature>
<dbReference type="Pfam" id="PF00587">
    <property type="entry name" value="tRNA-synt_2b"/>
    <property type="match status" value="1"/>
</dbReference>
<sequence length="530" mass="60358">MVLDLDLFRTDKGGDPEIVRETQRKRFKDVTLVDKLVAADTEWRKCRFTADNLNKAKNLCSKSIGEKMKKKEPVGDDESLPEDAQNLESLTAETLSALTVTQIKKVRLLVDEAVVKTDSERIKLEAERFEYLREIGNLLHPSVPISNDEDADNKVERTWGDCDVQKKYSHVDLVVMIDGFDGERGAVVAGSRGYFLKGPLVFLEQALINYALRILYSKKYTMLYTPFFMRKEVMQEVAQLSQFDEELYKVIGKSSEKSDDNSIDEKYLIATSEQPIAAFLREEWLKPEELPIRYAGFSTCFRQEVGSHGRDTRGIFRVHQFEKIEQFVYASPHDGKSWEMFDEMIDTAEEFYQSLGIPYRIVNIVSGALNHAASKKLDLEAWFPGSGAFRELVSCSNCTDYQARRLRIRYGQTKKMMDKVSTDSFESDIVSGKKAEFVHMLNATMCATTRVMCAILENYQTEEGIVVPEKLREFMPPGLNEIIKFVKPAPIDQEMSKKAKKQQEGGKKKKQGGGDQNLPNAMESMCVNDS</sequence>
<feature type="binding site" evidence="15">
    <location>
        <begin position="302"/>
        <end position="304"/>
    </location>
    <ligand>
        <name>ATP</name>
        <dbReference type="ChEBI" id="CHEBI:30616"/>
    </ligand>
</feature>
<feature type="binding site" evidence="14">
    <location>
        <position position="271"/>
    </location>
    <ligand>
        <name>L-serine</name>
        <dbReference type="ChEBI" id="CHEBI:33384"/>
    </ligand>
</feature>
<evidence type="ECO:0000256" key="7">
    <source>
        <dbReference type="ARBA" id="ARBA00022840"/>
    </source>
</evidence>
<dbReference type="PROSITE" id="PS50862">
    <property type="entry name" value="AA_TRNA_LIGASE_II"/>
    <property type="match status" value="1"/>
</dbReference>
<dbReference type="GO" id="GO:0006434">
    <property type="term" value="P:seryl-tRNA aminoacylation"/>
    <property type="evidence" value="ECO:0007669"/>
    <property type="project" value="Ensembl"/>
</dbReference>
<feature type="binding site" evidence="14">
    <location>
        <position position="442"/>
    </location>
    <ligand>
        <name>L-serine</name>
        <dbReference type="ChEBI" id="CHEBI:33384"/>
    </ligand>
</feature>
<dbReference type="InterPro" id="IPR010978">
    <property type="entry name" value="tRNA-bd_arm"/>
</dbReference>
<comment type="subcellular location">
    <subcellularLocation>
        <location evidence="1">Cytoplasm</location>
    </subcellularLocation>
</comment>
<evidence type="ECO:0000256" key="4">
    <source>
        <dbReference type="ARBA" id="ARBA00022490"/>
    </source>
</evidence>
<dbReference type="InParanoid" id="A0A7N6BVT2"/>
<keyword evidence="7 15" id="KW-0067">ATP-binding</keyword>
<evidence type="ECO:0000256" key="15">
    <source>
        <dbReference type="PIRSR" id="PIRSR001529-2"/>
    </source>
</evidence>
<dbReference type="OrthoDB" id="10264585at2759"/>
<feature type="domain" description="Aminoacyl-transfer RNA synthetases class-II family profile" evidence="17">
    <location>
        <begin position="203"/>
        <end position="468"/>
    </location>
</feature>
<protein>
    <recommendedName>
        <fullName evidence="13">Serine--tRNA ligase, cytoplasmic</fullName>
        <ecNumber evidence="3">6.1.1.11</ecNumber>
    </recommendedName>
    <alternativeName>
        <fullName evidence="10">Seryl-tRNA synthetase</fullName>
    </alternativeName>
</protein>
<feature type="binding site" evidence="15">
    <location>
        <begin position="318"/>
        <end position="321"/>
    </location>
    <ligand>
        <name>ATP</name>
        <dbReference type="ChEBI" id="CHEBI:30616"/>
    </ligand>
</feature>
<dbReference type="GO" id="GO:1904046">
    <property type="term" value="P:negative regulation of vascular endothelial growth factor production"/>
    <property type="evidence" value="ECO:0007669"/>
    <property type="project" value="Ensembl"/>
</dbReference>
<dbReference type="Ensembl" id="ENSATET00000038680.2">
    <property type="protein sequence ID" value="ENSATEP00000069698.1"/>
    <property type="gene ID" value="ENSATEG00000002081.3"/>
</dbReference>
<dbReference type="InterPro" id="IPR002314">
    <property type="entry name" value="aa-tRNA-synt_IIb"/>
</dbReference>
<evidence type="ECO:0000256" key="2">
    <source>
        <dbReference type="ARBA" id="ARBA00010728"/>
    </source>
</evidence>
<dbReference type="Proteomes" id="UP000265040">
    <property type="component" value="Chromosome 7"/>
</dbReference>
<dbReference type="InterPro" id="IPR033729">
    <property type="entry name" value="SerRS_core"/>
</dbReference>
<evidence type="ECO:0000256" key="8">
    <source>
        <dbReference type="ARBA" id="ARBA00022917"/>
    </source>
</evidence>
<gene>
    <name evidence="18" type="primary">SARS1</name>
</gene>
<organism evidence="18 19">
    <name type="scientific">Anabas testudineus</name>
    <name type="common">Climbing perch</name>
    <name type="synonym">Anthias testudineus</name>
    <dbReference type="NCBI Taxonomy" id="64144"/>
    <lineage>
        <taxon>Eukaryota</taxon>
        <taxon>Metazoa</taxon>
        <taxon>Chordata</taxon>
        <taxon>Craniata</taxon>
        <taxon>Vertebrata</taxon>
        <taxon>Euteleostomi</taxon>
        <taxon>Actinopterygii</taxon>
        <taxon>Neopterygii</taxon>
        <taxon>Teleostei</taxon>
        <taxon>Neoteleostei</taxon>
        <taxon>Acanthomorphata</taxon>
        <taxon>Anabantaria</taxon>
        <taxon>Anabantiformes</taxon>
        <taxon>Anabantoidei</taxon>
        <taxon>Anabantidae</taxon>
        <taxon>Anabas</taxon>
    </lineage>
</organism>
<name>A0A7N6BVT2_ANATE</name>
<comment type="similarity">
    <text evidence="2">Belongs to the class-II aminoacyl-tRNA synthetase family. Type-1 seryl-tRNA synthetase subfamily.</text>
</comment>
<reference evidence="18" key="3">
    <citation type="submission" date="2025-09" db="UniProtKB">
        <authorList>
            <consortium name="Ensembl"/>
        </authorList>
    </citation>
    <scope>IDENTIFICATION</scope>
</reference>
<keyword evidence="9" id="KW-0030">Aminoacyl-tRNA synthetase</keyword>
<feature type="site" description="Important for serine binding" evidence="14">
    <location>
        <position position="444"/>
    </location>
</feature>
<dbReference type="Gene3D" id="3.30.930.10">
    <property type="entry name" value="Bira Bifunctional Protein, Domain 2"/>
    <property type="match status" value="1"/>
</dbReference>
<dbReference type="Pfam" id="PF02403">
    <property type="entry name" value="Seryl_tRNA_N"/>
    <property type="match status" value="1"/>
</dbReference>
<dbReference type="GO" id="GO:0005524">
    <property type="term" value="F:ATP binding"/>
    <property type="evidence" value="ECO:0007669"/>
    <property type="project" value="UniProtKB-KW"/>
</dbReference>
<proteinExistence type="inferred from homology"/>
<evidence type="ECO:0000256" key="13">
    <source>
        <dbReference type="ARBA" id="ARBA00074532"/>
    </source>
</evidence>
<dbReference type="FunCoup" id="A0A7N6BVT2">
    <property type="interactions" value="1722"/>
</dbReference>
<evidence type="ECO:0000313" key="19">
    <source>
        <dbReference type="Proteomes" id="UP000265040"/>
    </source>
</evidence>
<evidence type="ECO:0000256" key="11">
    <source>
        <dbReference type="ARBA" id="ARBA00047929"/>
    </source>
</evidence>
<dbReference type="InterPro" id="IPR015866">
    <property type="entry name" value="Ser-tRNA-synth_1_N"/>
</dbReference>
<evidence type="ECO:0000256" key="16">
    <source>
        <dbReference type="SAM" id="MobiDB-lite"/>
    </source>
</evidence>
<dbReference type="SUPFAM" id="SSF46589">
    <property type="entry name" value="tRNA-binding arm"/>
    <property type="match status" value="1"/>
</dbReference>
<dbReference type="AlphaFoldDB" id="A0A7N6BVT2"/>
<dbReference type="GO" id="GO:0001569">
    <property type="term" value="P:branching involved in blood vessel morphogenesis"/>
    <property type="evidence" value="ECO:0007669"/>
    <property type="project" value="Ensembl"/>
</dbReference>
<feature type="binding site" evidence="15">
    <location>
        <begin position="391"/>
        <end position="394"/>
    </location>
    <ligand>
        <name>ATP</name>
        <dbReference type="ChEBI" id="CHEBI:30616"/>
    </ligand>
</feature>
<dbReference type="InterPro" id="IPR002317">
    <property type="entry name" value="Ser-tRNA-ligase_type_1"/>
</dbReference>